<name>A0A9Q0K454_9MAGN</name>
<evidence type="ECO:0000313" key="1">
    <source>
        <dbReference type="EMBL" id="KAJ4961295.1"/>
    </source>
</evidence>
<dbReference type="AlphaFoldDB" id="A0A9Q0K454"/>
<dbReference type="EMBL" id="JAMYWD010000009">
    <property type="protein sequence ID" value="KAJ4961295.1"/>
    <property type="molecule type" value="Genomic_DNA"/>
</dbReference>
<proteinExistence type="predicted"/>
<accession>A0A9Q0K454</accession>
<dbReference type="Proteomes" id="UP001141806">
    <property type="component" value="Unassembled WGS sequence"/>
</dbReference>
<keyword evidence="2" id="KW-1185">Reference proteome</keyword>
<organism evidence="1 2">
    <name type="scientific">Protea cynaroides</name>
    <dbReference type="NCBI Taxonomy" id="273540"/>
    <lineage>
        <taxon>Eukaryota</taxon>
        <taxon>Viridiplantae</taxon>
        <taxon>Streptophyta</taxon>
        <taxon>Embryophyta</taxon>
        <taxon>Tracheophyta</taxon>
        <taxon>Spermatophyta</taxon>
        <taxon>Magnoliopsida</taxon>
        <taxon>Proteales</taxon>
        <taxon>Proteaceae</taxon>
        <taxon>Protea</taxon>
    </lineage>
</organism>
<comment type="caution">
    <text evidence="1">The sequence shown here is derived from an EMBL/GenBank/DDBJ whole genome shotgun (WGS) entry which is preliminary data.</text>
</comment>
<evidence type="ECO:0000313" key="2">
    <source>
        <dbReference type="Proteomes" id="UP001141806"/>
    </source>
</evidence>
<sequence length="171" mass="18399">MGNNLRITNALGLLPSVKNPEYQTPVVFSVGGLDGRRGGSRALAVTILPLTTVPERADLRMMERADDEIHRVLPLSNPISCGENLSQGDYSKGGVHETQNGLSHVGDLVSGIPGRNRGIGSLLHRFATGYEDPMLMEAGLPSVIGRRGGNTIDARSISFEDQVQYVPIEHN</sequence>
<reference evidence="1" key="1">
    <citation type="journal article" date="2023" name="Plant J.">
        <title>The genome of the king protea, Protea cynaroides.</title>
        <authorList>
            <person name="Chang J."/>
            <person name="Duong T.A."/>
            <person name="Schoeman C."/>
            <person name="Ma X."/>
            <person name="Roodt D."/>
            <person name="Barker N."/>
            <person name="Li Z."/>
            <person name="Van de Peer Y."/>
            <person name="Mizrachi E."/>
        </authorList>
    </citation>
    <scope>NUCLEOTIDE SEQUENCE</scope>
    <source>
        <tissue evidence="1">Young leaves</tissue>
    </source>
</reference>
<protein>
    <submittedName>
        <fullName evidence="1">Uncharacterized protein</fullName>
    </submittedName>
</protein>
<gene>
    <name evidence="1" type="ORF">NE237_021205</name>
</gene>